<feature type="transmembrane region" description="Helical" evidence="6">
    <location>
        <begin position="85"/>
        <end position="103"/>
    </location>
</feature>
<dbReference type="Proteomes" id="UP000697127">
    <property type="component" value="Unassembled WGS sequence"/>
</dbReference>
<evidence type="ECO:0000256" key="4">
    <source>
        <dbReference type="ARBA" id="ARBA00023136"/>
    </source>
</evidence>
<gene>
    <name evidence="7" type="ORF">C6P40_002913</name>
</gene>
<feature type="transmembrane region" description="Helical" evidence="6">
    <location>
        <begin position="51"/>
        <end position="73"/>
    </location>
</feature>
<dbReference type="EMBL" id="PUHW01000032">
    <property type="protein sequence ID" value="KAG0690420.1"/>
    <property type="molecule type" value="Genomic_DNA"/>
</dbReference>
<organism evidence="7 8">
    <name type="scientific">Pichia californica</name>
    <dbReference type="NCBI Taxonomy" id="460514"/>
    <lineage>
        <taxon>Eukaryota</taxon>
        <taxon>Fungi</taxon>
        <taxon>Dikarya</taxon>
        <taxon>Ascomycota</taxon>
        <taxon>Saccharomycotina</taxon>
        <taxon>Pichiomycetes</taxon>
        <taxon>Pichiales</taxon>
        <taxon>Pichiaceae</taxon>
        <taxon>Pichia</taxon>
    </lineage>
</organism>
<evidence type="ECO:0000313" key="7">
    <source>
        <dbReference type="EMBL" id="KAG0690420.1"/>
    </source>
</evidence>
<evidence type="ECO:0000256" key="6">
    <source>
        <dbReference type="SAM" id="Phobius"/>
    </source>
</evidence>
<dbReference type="PANTHER" id="PTHR37278:SF1">
    <property type="entry name" value="AUTOPHAGY-RELATED PROTEIN 33-RELATED"/>
    <property type="match status" value="1"/>
</dbReference>
<keyword evidence="3 6" id="KW-1133">Transmembrane helix</keyword>
<evidence type="ECO:0000313" key="8">
    <source>
        <dbReference type="Proteomes" id="UP000697127"/>
    </source>
</evidence>
<keyword evidence="4 6" id="KW-0472">Membrane</keyword>
<dbReference type="OrthoDB" id="5336366at2759"/>
<dbReference type="GO" id="GO:0005741">
    <property type="term" value="C:mitochondrial outer membrane"/>
    <property type="evidence" value="ECO:0007669"/>
    <property type="project" value="TreeGrafter"/>
</dbReference>
<dbReference type="PROSITE" id="PS51257">
    <property type="entry name" value="PROKAR_LIPOPROTEIN"/>
    <property type="match status" value="1"/>
</dbReference>
<dbReference type="GO" id="GO:0016236">
    <property type="term" value="P:macroautophagy"/>
    <property type="evidence" value="ECO:0007669"/>
    <property type="project" value="TreeGrafter"/>
</dbReference>
<accession>A0A9P6WNJ4</accession>
<evidence type="ECO:0000256" key="5">
    <source>
        <dbReference type="ARBA" id="ARBA00038013"/>
    </source>
</evidence>
<keyword evidence="2 6" id="KW-0812">Transmembrane</keyword>
<proteinExistence type="inferred from homology"/>
<evidence type="ECO:0008006" key="9">
    <source>
        <dbReference type="Google" id="ProtNLM"/>
    </source>
</evidence>
<dbReference type="PANTHER" id="PTHR37278">
    <property type="entry name" value="AUTOPHAGY-RELATED PROTEIN 33-RELATED"/>
    <property type="match status" value="1"/>
</dbReference>
<dbReference type="AlphaFoldDB" id="A0A9P6WNJ4"/>
<protein>
    <recommendedName>
        <fullName evidence="9">Autophagy-related protein 33</fullName>
    </recommendedName>
</protein>
<reference evidence="7" key="1">
    <citation type="submission" date="2020-11" db="EMBL/GenBank/DDBJ databases">
        <title>Kefir isolates.</title>
        <authorList>
            <person name="Marcisauskas S."/>
            <person name="Kim Y."/>
            <person name="Blasche S."/>
        </authorList>
    </citation>
    <scope>NUCLEOTIDE SEQUENCE</scope>
    <source>
        <strain evidence="7">Olga-1</strain>
    </source>
</reference>
<evidence type="ECO:0000256" key="3">
    <source>
        <dbReference type="ARBA" id="ARBA00022989"/>
    </source>
</evidence>
<comment type="caution">
    <text evidence="7">The sequence shown here is derived from an EMBL/GenBank/DDBJ whole genome shotgun (WGS) entry which is preliminary data.</text>
</comment>
<feature type="transmembrane region" description="Helical" evidence="6">
    <location>
        <begin position="189"/>
        <end position="209"/>
    </location>
</feature>
<comment type="similarity">
    <text evidence="5">Belongs to the ATG33 family.</text>
</comment>
<name>A0A9P6WNJ4_9ASCO</name>
<keyword evidence="8" id="KW-1185">Reference proteome</keyword>
<dbReference type="GO" id="GO:0000422">
    <property type="term" value="P:autophagy of mitochondrion"/>
    <property type="evidence" value="ECO:0007669"/>
    <property type="project" value="TreeGrafter"/>
</dbReference>
<comment type="subcellular location">
    <subcellularLocation>
        <location evidence="1">Membrane</location>
        <topology evidence="1">Multi-pass membrane protein</topology>
    </subcellularLocation>
</comment>
<feature type="transmembrane region" description="Helical" evidence="6">
    <location>
        <begin position="6"/>
        <end position="31"/>
    </location>
</feature>
<sequence>MGKCLTIVKLVGIGSLGISSGTFLLSSLACVPDIIKEIKDSEQFKQDISKVITSLRLGFWSLGSISTYLLYQAYAKSPLYAKHPYLIYAALTFPIALIYNYYFNYSNEQEILTDSRDEIIYKKEKKIIEKIVEPEVDTSPLDNSVYNDLGNRSPKIEKSEIEVEVPVVSKVSLSSNEYKSLLNIVNKSHLYTGIILGAGFLLGSIGYIGDNLK</sequence>
<evidence type="ECO:0000256" key="1">
    <source>
        <dbReference type="ARBA" id="ARBA00004141"/>
    </source>
</evidence>
<evidence type="ECO:0000256" key="2">
    <source>
        <dbReference type="ARBA" id="ARBA00022692"/>
    </source>
</evidence>
<dbReference type="InterPro" id="IPR051668">
    <property type="entry name" value="ATG33"/>
</dbReference>